<proteinExistence type="predicted"/>
<dbReference type="AlphaFoldDB" id="A0A8S1XPI5"/>
<evidence type="ECO:0000313" key="3">
    <source>
        <dbReference type="EMBL" id="CAD8203000.1"/>
    </source>
</evidence>
<reference evidence="3" key="1">
    <citation type="submission" date="2021-01" db="EMBL/GenBank/DDBJ databases">
        <authorList>
            <consortium name="Genoscope - CEA"/>
            <person name="William W."/>
        </authorList>
    </citation>
    <scope>NUCLEOTIDE SEQUENCE</scope>
</reference>
<dbReference type="Proteomes" id="UP000689195">
    <property type="component" value="Unassembled WGS sequence"/>
</dbReference>
<evidence type="ECO:0008006" key="5">
    <source>
        <dbReference type="Google" id="ProtNLM"/>
    </source>
</evidence>
<gene>
    <name evidence="3" type="ORF">PPENT_87.1.T1320153</name>
</gene>
<keyword evidence="2" id="KW-0812">Transmembrane</keyword>
<dbReference type="OrthoDB" id="296467at2759"/>
<protein>
    <recommendedName>
        <fullName evidence="5">Transmembrane protein</fullName>
    </recommendedName>
</protein>
<dbReference type="PANTHER" id="PTHR31398:SF0">
    <property type="entry name" value="MEIOTIC NUCLEAR DIVISION PROTEIN 1 HOMOLOG"/>
    <property type="match status" value="1"/>
</dbReference>
<dbReference type="PANTHER" id="PTHR31398">
    <property type="entry name" value="MEIOTIC NUCLEAR DIVISION PROTEIN 1 HOMOLOG"/>
    <property type="match status" value="1"/>
</dbReference>
<keyword evidence="4" id="KW-1185">Reference proteome</keyword>
<name>A0A8S1XPI5_9CILI</name>
<evidence type="ECO:0000256" key="2">
    <source>
        <dbReference type="SAM" id="Phobius"/>
    </source>
</evidence>
<sequence>MNQKKLDQAIYYLKYINVFVKPVDLFLLKQGGHRTLLGTFMTLGIISVLLIQFINIVSSFVLHDNPTLLTNQSYSQQQPPIYLSKENFTITISSLNYDLGDSYNISMTLVSQLFEDKTNSKMTTNIKKTNIPLIKCQQQQGLPDYFVNTSLIQYCIDWESVPYVIIEGSLDSDYYKYIEVSINQCEETSKCPFIESDEIIIKTLSTYADTMNFNQPHQLYGKTFKNVINQYYTKRFNGIFQITEVKQDHGYILQELETTKSLSINNLYENFDSQDEKVYATYRFYLDNLTQIYQISYPKIQQSLSDFGGLCEIFILAALFIVTPLNELSYKVTLLNELFNFNLNNQIQNGQQQQKIHPSNTAKQRLKSIQLKTSQLERINRQMTVNGRNSEKNDHKFLINALQDSIKRFFDERNSKLELSFCDYIPCARGKKQQLISYSMSKINNSLDITYIVKKLQEIDKLKMILLSPDQIKLFDFLPKPNIDLNSNDKQSYFSILKPEQSELEKAIEAQAAFNNLAKFKDDQINQHLVEFLDDDIIQLFRINMKKEVKSLTNFSPVTQTHFLSDLPSRMPQIEQQDDSDSESSPSIKSIQKLDQ</sequence>
<feature type="compositionally biased region" description="Low complexity" evidence="1">
    <location>
        <begin position="583"/>
        <end position="596"/>
    </location>
</feature>
<feature type="region of interest" description="Disordered" evidence="1">
    <location>
        <begin position="566"/>
        <end position="596"/>
    </location>
</feature>
<keyword evidence="2" id="KW-1133">Transmembrane helix</keyword>
<organism evidence="3 4">
    <name type="scientific">Paramecium pentaurelia</name>
    <dbReference type="NCBI Taxonomy" id="43138"/>
    <lineage>
        <taxon>Eukaryota</taxon>
        <taxon>Sar</taxon>
        <taxon>Alveolata</taxon>
        <taxon>Ciliophora</taxon>
        <taxon>Intramacronucleata</taxon>
        <taxon>Oligohymenophorea</taxon>
        <taxon>Peniculida</taxon>
        <taxon>Parameciidae</taxon>
        <taxon>Paramecium</taxon>
    </lineage>
</organism>
<dbReference type="EMBL" id="CAJJDO010000132">
    <property type="protein sequence ID" value="CAD8203000.1"/>
    <property type="molecule type" value="Genomic_DNA"/>
</dbReference>
<evidence type="ECO:0000256" key="1">
    <source>
        <dbReference type="SAM" id="MobiDB-lite"/>
    </source>
</evidence>
<dbReference type="GO" id="GO:0005634">
    <property type="term" value="C:nucleus"/>
    <property type="evidence" value="ECO:0007669"/>
    <property type="project" value="TreeGrafter"/>
</dbReference>
<keyword evidence="2" id="KW-0472">Membrane</keyword>
<evidence type="ECO:0000313" key="4">
    <source>
        <dbReference type="Proteomes" id="UP000689195"/>
    </source>
</evidence>
<feature type="transmembrane region" description="Helical" evidence="2">
    <location>
        <begin position="36"/>
        <end position="62"/>
    </location>
</feature>
<comment type="caution">
    <text evidence="3">The sequence shown here is derived from an EMBL/GenBank/DDBJ whole genome shotgun (WGS) entry which is preliminary data.</text>
</comment>
<accession>A0A8S1XPI5</accession>
<dbReference type="GO" id="GO:0007131">
    <property type="term" value="P:reciprocal meiotic recombination"/>
    <property type="evidence" value="ECO:0007669"/>
    <property type="project" value="TreeGrafter"/>
</dbReference>